<accession>A0A2P5AUJ7</accession>
<name>A0A2P5AUJ7_PARAD</name>
<protein>
    <submittedName>
        <fullName evidence="2">Uncharacterized protein</fullName>
    </submittedName>
</protein>
<dbReference type="AlphaFoldDB" id="A0A2P5AUJ7"/>
<evidence type="ECO:0000313" key="2">
    <source>
        <dbReference type="EMBL" id="PON40233.1"/>
    </source>
</evidence>
<keyword evidence="3" id="KW-1185">Reference proteome</keyword>
<dbReference type="EMBL" id="JXTB01000443">
    <property type="protein sequence ID" value="PON40233.1"/>
    <property type="molecule type" value="Genomic_DNA"/>
</dbReference>
<evidence type="ECO:0000256" key="1">
    <source>
        <dbReference type="SAM" id="MobiDB-lite"/>
    </source>
</evidence>
<dbReference type="Proteomes" id="UP000237105">
    <property type="component" value="Unassembled WGS sequence"/>
</dbReference>
<evidence type="ECO:0000313" key="3">
    <source>
        <dbReference type="Proteomes" id="UP000237105"/>
    </source>
</evidence>
<feature type="compositionally biased region" description="Polar residues" evidence="1">
    <location>
        <begin position="96"/>
        <end position="106"/>
    </location>
</feature>
<feature type="region of interest" description="Disordered" evidence="1">
    <location>
        <begin position="33"/>
        <end position="159"/>
    </location>
</feature>
<sequence>MTGKLPEETRGSGQPRVLRAVTAQTVVVLLGVAEGHRKKECPSRLQKSPLSQGGPQRIQSGSTSYQNTQARPQQSQGASQAFTSPQPYQHQYRPQGFTQNFQTHQASGSQGGHGFGSSGPGSSSSRPGQGRGNKGKGKMTGQAYAFTGADDTQDRTGFS</sequence>
<gene>
    <name evidence="2" type="ORF">PanWU01x14_298680</name>
</gene>
<proteinExistence type="predicted"/>
<feature type="compositionally biased region" description="Gly residues" evidence="1">
    <location>
        <begin position="109"/>
        <end position="119"/>
    </location>
</feature>
<organism evidence="2 3">
    <name type="scientific">Parasponia andersonii</name>
    <name type="common">Sponia andersonii</name>
    <dbReference type="NCBI Taxonomy" id="3476"/>
    <lineage>
        <taxon>Eukaryota</taxon>
        <taxon>Viridiplantae</taxon>
        <taxon>Streptophyta</taxon>
        <taxon>Embryophyta</taxon>
        <taxon>Tracheophyta</taxon>
        <taxon>Spermatophyta</taxon>
        <taxon>Magnoliopsida</taxon>
        <taxon>eudicotyledons</taxon>
        <taxon>Gunneridae</taxon>
        <taxon>Pentapetalae</taxon>
        <taxon>rosids</taxon>
        <taxon>fabids</taxon>
        <taxon>Rosales</taxon>
        <taxon>Cannabaceae</taxon>
        <taxon>Parasponia</taxon>
    </lineage>
</organism>
<feature type="compositionally biased region" description="Polar residues" evidence="1">
    <location>
        <begin position="45"/>
        <end position="89"/>
    </location>
</feature>
<comment type="caution">
    <text evidence="2">The sequence shown here is derived from an EMBL/GenBank/DDBJ whole genome shotgun (WGS) entry which is preliminary data.</text>
</comment>
<reference evidence="3" key="1">
    <citation type="submission" date="2016-06" db="EMBL/GenBank/DDBJ databases">
        <title>Parallel loss of symbiosis genes in relatives of nitrogen-fixing non-legume Parasponia.</title>
        <authorList>
            <person name="Van Velzen R."/>
            <person name="Holmer R."/>
            <person name="Bu F."/>
            <person name="Rutten L."/>
            <person name="Van Zeijl A."/>
            <person name="Liu W."/>
            <person name="Santuari L."/>
            <person name="Cao Q."/>
            <person name="Sharma T."/>
            <person name="Shen D."/>
            <person name="Roswanjaya Y."/>
            <person name="Wardhani T."/>
            <person name="Kalhor M.S."/>
            <person name="Jansen J."/>
            <person name="Van den Hoogen J."/>
            <person name="Gungor B."/>
            <person name="Hartog M."/>
            <person name="Hontelez J."/>
            <person name="Verver J."/>
            <person name="Yang W.-C."/>
            <person name="Schijlen E."/>
            <person name="Repin R."/>
            <person name="Schilthuizen M."/>
            <person name="Schranz E."/>
            <person name="Heidstra R."/>
            <person name="Miyata K."/>
            <person name="Fedorova E."/>
            <person name="Kohlen W."/>
            <person name="Bisseling T."/>
            <person name="Smit S."/>
            <person name="Geurts R."/>
        </authorList>
    </citation>
    <scope>NUCLEOTIDE SEQUENCE [LARGE SCALE GENOMIC DNA]</scope>
    <source>
        <strain evidence="3">cv. WU1-14</strain>
    </source>
</reference>